<dbReference type="EMBL" id="CAJJDP010000026">
    <property type="protein sequence ID" value="CAD8152198.1"/>
    <property type="molecule type" value="Genomic_DNA"/>
</dbReference>
<reference evidence="1" key="1">
    <citation type="submission" date="2021-01" db="EMBL/GenBank/DDBJ databases">
        <authorList>
            <consortium name="Genoscope - CEA"/>
            <person name="William W."/>
        </authorList>
    </citation>
    <scope>NUCLEOTIDE SEQUENCE</scope>
</reference>
<evidence type="ECO:0000313" key="1">
    <source>
        <dbReference type="EMBL" id="CAD8152198.1"/>
    </source>
</evidence>
<dbReference type="AlphaFoldDB" id="A0A8S1TKD6"/>
<protein>
    <submittedName>
        <fullName evidence="1">Uncharacterized protein</fullName>
    </submittedName>
</protein>
<dbReference type="OrthoDB" id="428577at2759"/>
<dbReference type="PANTHER" id="PTHR36649:SF28">
    <property type="entry name" value="UBIQUITIN-LIKE DOMAIN-CONTAINING PROTEIN"/>
    <property type="match status" value="1"/>
</dbReference>
<gene>
    <name evidence="1" type="ORF">POCTA_138.1.T0260128</name>
</gene>
<comment type="caution">
    <text evidence="1">The sequence shown here is derived from an EMBL/GenBank/DDBJ whole genome shotgun (WGS) entry which is preliminary data.</text>
</comment>
<evidence type="ECO:0000313" key="2">
    <source>
        <dbReference type="Proteomes" id="UP000683925"/>
    </source>
</evidence>
<sequence length="408" mass="47534">MDDNNKLESLRTAIIRGMIAFINSQQQEDEEKIVILNTELNKLKDNQALTKHQKEFYKAKYSQQLLENLSQTGKAKPISIPHVNQIINEENVDVLFYTLKESLLRDQNLELLKTDSSVYAGLQSLIGALGQDQGCLKFRTTQIDYNQLTTDDQFRNQYLSELKQKIAQNYNIKTDQVQVVAINKGSTEILLKIISSRVDIENLKEDDIKFFKNVCGGSIDYYNYFVQAVEKVKVGLSYSDFNPHHNMRWDNFPKKEERGPPGYRYHYYFPKGCQGFGLKLDENEYKNMNWIKMDGNEEEWRILFHGTKQHCVAGITKDKLKGGQNQVYENDICEDRGRGIYFSDKIKVCLHPYYASPVQVGQKQFSVIFMSRANPTKIRQSPEMKKERYFVVNYSADVRPYRILLKEV</sequence>
<name>A0A8S1TKD6_PAROT</name>
<dbReference type="PANTHER" id="PTHR36649">
    <property type="entry name" value="UBIQUITIN-LIKE DOMAIN-CONTAINING PROTEIN"/>
    <property type="match status" value="1"/>
</dbReference>
<dbReference type="Proteomes" id="UP000683925">
    <property type="component" value="Unassembled WGS sequence"/>
</dbReference>
<proteinExistence type="predicted"/>
<accession>A0A8S1TKD6</accession>
<organism evidence="1 2">
    <name type="scientific">Paramecium octaurelia</name>
    <dbReference type="NCBI Taxonomy" id="43137"/>
    <lineage>
        <taxon>Eukaryota</taxon>
        <taxon>Sar</taxon>
        <taxon>Alveolata</taxon>
        <taxon>Ciliophora</taxon>
        <taxon>Intramacronucleata</taxon>
        <taxon>Oligohymenophorea</taxon>
        <taxon>Peniculida</taxon>
        <taxon>Parameciidae</taxon>
        <taxon>Paramecium</taxon>
    </lineage>
</organism>
<keyword evidence="2" id="KW-1185">Reference proteome</keyword>